<evidence type="ECO:0000313" key="4">
    <source>
        <dbReference type="Proteomes" id="UP000623958"/>
    </source>
</evidence>
<gene>
    <name evidence="3" type="ORF">GCM10009090_31900</name>
</gene>
<organism evidence="3 4">
    <name type="scientific">Xanthomonas boreopolis</name>
    <dbReference type="NCBI Taxonomy" id="86183"/>
    <lineage>
        <taxon>Bacteria</taxon>
        <taxon>Pseudomonadati</taxon>
        <taxon>Pseudomonadota</taxon>
        <taxon>Gammaproteobacteria</taxon>
        <taxon>Lysobacterales</taxon>
        <taxon>Lysobacteraceae</taxon>
        <taxon>Xanthomonas</taxon>
    </lineage>
</organism>
<evidence type="ECO:0000313" key="3">
    <source>
        <dbReference type="EMBL" id="GHH58710.1"/>
    </source>
</evidence>
<name>A0A919KJ98_9XANT</name>
<accession>A0A919KJ98</accession>
<reference evidence="3" key="2">
    <citation type="submission" date="2020-09" db="EMBL/GenBank/DDBJ databases">
        <authorList>
            <person name="Sun Q."/>
            <person name="Ohkuma M."/>
        </authorList>
    </citation>
    <scope>NUCLEOTIDE SEQUENCE</scope>
    <source>
        <strain evidence="3">JCM 13306</strain>
    </source>
</reference>
<feature type="chain" id="PRO_5037415762" description="DUF4124 domain-containing protein" evidence="2">
    <location>
        <begin position="21"/>
        <end position="215"/>
    </location>
</feature>
<dbReference type="AlphaFoldDB" id="A0A919KJ98"/>
<keyword evidence="2" id="KW-0732">Signal</keyword>
<reference evidence="3" key="1">
    <citation type="journal article" date="2014" name="Int. J. Syst. Evol. Microbiol.">
        <title>Complete genome sequence of Corynebacterium casei LMG S-19264T (=DSM 44701T), isolated from a smear-ripened cheese.</title>
        <authorList>
            <consortium name="US DOE Joint Genome Institute (JGI-PGF)"/>
            <person name="Walter F."/>
            <person name="Albersmeier A."/>
            <person name="Kalinowski J."/>
            <person name="Ruckert C."/>
        </authorList>
    </citation>
    <scope>NUCLEOTIDE SEQUENCE</scope>
    <source>
        <strain evidence="3">JCM 13306</strain>
    </source>
</reference>
<proteinExistence type="predicted"/>
<keyword evidence="4" id="KW-1185">Reference proteome</keyword>
<feature type="compositionally biased region" description="Polar residues" evidence="1">
    <location>
        <begin position="41"/>
        <end position="50"/>
    </location>
</feature>
<evidence type="ECO:0008006" key="5">
    <source>
        <dbReference type="Google" id="ProtNLM"/>
    </source>
</evidence>
<dbReference type="Proteomes" id="UP000623958">
    <property type="component" value="Unassembled WGS sequence"/>
</dbReference>
<evidence type="ECO:0000256" key="1">
    <source>
        <dbReference type="SAM" id="MobiDB-lite"/>
    </source>
</evidence>
<evidence type="ECO:0000256" key="2">
    <source>
        <dbReference type="SAM" id="SignalP"/>
    </source>
</evidence>
<dbReference type="RefSeq" id="WP_434029840.1">
    <property type="nucleotide sequence ID" value="NZ_BNBA01000032.1"/>
</dbReference>
<feature type="region of interest" description="Disordered" evidence="1">
    <location>
        <begin position="41"/>
        <end position="77"/>
    </location>
</feature>
<protein>
    <recommendedName>
        <fullName evidence="5">DUF4124 domain-containing protein</fullName>
    </recommendedName>
</protein>
<feature type="signal peptide" evidence="2">
    <location>
        <begin position="1"/>
        <end position="20"/>
    </location>
</feature>
<comment type="caution">
    <text evidence="3">The sequence shown here is derived from an EMBL/GenBank/DDBJ whole genome shotgun (WGS) entry which is preliminary data.</text>
</comment>
<dbReference type="EMBL" id="BNBA01000032">
    <property type="protein sequence ID" value="GHH58710.1"/>
    <property type="molecule type" value="Genomic_DNA"/>
</dbReference>
<sequence>MCLLAVLVPLLLLAAPQARAADADSVRIYRCTSSSGAVALQNTPCDNGRQQVLDMQRPKDPPPRAAAPEPARPAPAPAVREIRIVGVQPPQPMYECVSADGDRYTSDTDEGNPRWVPAWVQGHVVGRPRPGPAYPPPARPGRPDGLVSGVIVPYGSVLVRDACHALPQREVCARLSDRRWELIRRYNSALQSEREQLVREQRGIEARMEQDCGGT</sequence>